<dbReference type="InterPro" id="IPR011042">
    <property type="entry name" value="6-blade_b-propeller_TolB-like"/>
</dbReference>
<evidence type="ECO:0000256" key="1">
    <source>
        <dbReference type="ARBA" id="ARBA00022737"/>
    </source>
</evidence>
<dbReference type="InterPro" id="IPR001258">
    <property type="entry name" value="NHL_repeat"/>
</dbReference>
<dbReference type="AlphaFoldDB" id="A0A8S3ZLP4"/>
<dbReference type="SUPFAM" id="SSF101898">
    <property type="entry name" value="NHL repeat"/>
    <property type="match status" value="1"/>
</dbReference>
<gene>
    <name evidence="3" type="ORF">CUNI_LOCUS16011</name>
</gene>
<feature type="repeat" description="NHL" evidence="2">
    <location>
        <begin position="121"/>
        <end position="158"/>
    </location>
</feature>
<dbReference type="GO" id="GO:0000209">
    <property type="term" value="P:protein polyubiquitination"/>
    <property type="evidence" value="ECO:0007669"/>
    <property type="project" value="TreeGrafter"/>
</dbReference>
<name>A0A8S3ZLP4_9EUPU</name>
<dbReference type="GO" id="GO:0008270">
    <property type="term" value="F:zinc ion binding"/>
    <property type="evidence" value="ECO:0007669"/>
    <property type="project" value="UniProtKB-KW"/>
</dbReference>
<dbReference type="PANTHER" id="PTHR24104">
    <property type="entry name" value="E3 UBIQUITIN-PROTEIN LIGASE NHLRC1-RELATED"/>
    <property type="match status" value="1"/>
</dbReference>
<evidence type="ECO:0000313" key="3">
    <source>
        <dbReference type="EMBL" id="CAG5130453.1"/>
    </source>
</evidence>
<organism evidence="3 4">
    <name type="scientific">Candidula unifasciata</name>
    <dbReference type="NCBI Taxonomy" id="100452"/>
    <lineage>
        <taxon>Eukaryota</taxon>
        <taxon>Metazoa</taxon>
        <taxon>Spiralia</taxon>
        <taxon>Lophotrochozoa</taxon>
        <taxon>Mollusca</taxon>
        <taxon>Gastropoda</taxon>
        <taxon>Heterobranchia</taxon>
        <taxon>Euthyneura</taxon>
        <taxon>Panpulmonata</taxon>
        <taxon>Eupulmonata</taxon>
        <taxon>Stylommatophora</taxon>
        <taxon>Helicina</taxon>
        <taxon>Helicoidea</taxon>
        <taxon>Geomitridae</taxon>
        <taxon>Candidula</taxon>
    </lineage>
</organism>
<dbReference type="Gene3D" id="2.120.10.30">
    <property type="entry name" value="TolB, C-terminal domain"/>
    <property type="match status" value="1"/>
</dbReference>
<feature type="repeat" description="NHL" evidence="2">
    <location>
        <begin position="72"/>
        <end position="115"/>
    </location>
</feature>
<accession>A0A8S3ZLP4</accession>
<keyword evidence="4" id="KW-1185">Reference proteome</keyword>
<dbReference type="Proteomes" id="UP000678393">
    <property type="component" value="Unassembled WGS sequence"/>
</dbReference>
<feature type="repeat" description="NHL" evidence="2">
    <location>
        <begin position="25"/>
        <end position="68"/>
    </location>
</feature>
<evidence type="ECO:0000256" key="2">
    <source>
        <dbReference type="PROSITE-ProRule" id="PRU00504"/>
    </source>
</evidence>
<comment type="caution">
    <text evidence="3">The sequence shown here is derived from an EMBL/GenBank/DDBJ whole genome shotgun (WGS) entry which is preliminary data.</text>
</comment>
<dbReference type="EMBL" id="CAJHNH020004035">
    <property type="protein sequence ID" value="CAG5130453.1"/>
    <property type="molecule type" value="Genomic_DNA"/>
</dbReference>
<dbReference type="InterPro" id="IPR050952">
    <property type="entry name" value="TRIM-NHL_E3_ligases"/>
</dbReference>
<sequence>MFLIKRLTRSDTSAEKAELDQGKLIRRVGRRGRGRAQFQMPCGVATTRSGDVVVADTENHRIQLFSPDGVFKFKFGEKGSNPEQLCYPIGVSMTTNEKIVVTDSVNAAVKMFNLNGQLENCFAHANQMEFPHGIAVTTDNHIVVSDICQHSVIVLTPKGAVSHTFGSYGDGLREFDHPYCITTNSTRQIIVSDSGNSCVKIFHFQGRLLRCFSSIDFRLPADNFISLYGICTDSDDNTIVVCNSGVYILTKNGRLWEVLTSKDGLTSPKCVAYSSSGCGRLIVSQAGFDIRHEMCLFRYNKDDYKSLNTLVYYAISI</sequence>
<dbReference type="CDD" id="cd05819">
    <property type="entry name" value="NHL"/>
    <property type="match status" value="1"/>
</dbReference>
<dbReference type="PANTHER" id="PTHR24104:SF25">
    <property type="entry name" value="PROTEIN LIN-41"/>
    <property type="match status" value="1"/>
</dbReference>
<proteinExistence type="predicted"/>
<reference evidence="3" key="1">
    <citation type="submission" date="2021-04" db="EMBL/GenBank/DDBJ databases">
        <authorList>
            <consortium name="Molecular Ecology Group"/>
        </authorList>
    </citation>
    <scope>NUCLEOTIDE SEQUENCE</scope>
</reference>
<dbReference type="OrthoDB" id="342730at2759"/>
<dbReference type="GO" id="GO:0043161">
    <property type="term" value="P:proteasome-mediated ubiquitin-dependent protein catabolic process"/>
    <property type="evidence" value="ECO:0007669"/>
    <property type="project" value="TreeGrafter"/>
</dbReference>
<dbReference type="Pfam" id="PF01436">
    <property type="entry name" value="NHL"/>
    <property type="match status" value="3"/>
</dbReference>
<evidence type="ECO:0000313" key="4">
    <source>
        <dbReference type="Proteomes" id="UP000678393"/>
    </source>
</evidence>
<feature type="repeat" description="NHL" evidence="2">
    <location>
        <begin position="162"/>
        <end position="205"/>
    </location>
</feature>
<dbReference type="GO" id="GO:0061630">
    <property type="term" value="F:ubiquitin protein ligase activity"/>
    <property type="evidence" value="ECO:0007669"/>
    <property type="project" value="TreeGrafter"/>
</dbReference>
<protein>
    <submittedName>
        <fullName evidence="3">Uncharacterized protein</fullName>
    </submittedName>
</protein>
<keyword evidence="1" id="KW-0677">Repeat</keyword>
<dbReference type="PROSITE" id="PS51125">
    <property type="entry name" value="NHL"/>
    <property type="match status" value="4"/>
</dbReference>